<sequence>MSTAWFSGHKAKAVITGQHTALHRLSRQLLWGLLLLGLLPLLLTGGLAYQRSELSLREKTGVYLAAQADAIIDKIDRNLFERYGDVQMIALNPNVRGSAAMTAQAADAYVRAYGFYDLMVAADMQGKIVASNTVSGDGRRIEVEKLMGRSVAETDWFKKISAGALGTGQTYYADARKDPLLAQALGQPEVSLLFAAPVFNAQGKIVRVWANFASYERVVDAIVSSTKAHLNQSGYKQVHLQVVDKQGRVLSDSAGEPFGSLALAKRSPAVQALISGNNGVLTEINHGDEELVAFSSSKGALGFAAYGWGVVVRQDTGEAFASVRELGRIVLFSLLIAIPLVIWLAVMMSGRFQRITLQREQALIRDAALQDFTSEVHRALELVENDSDAAGIVSEAIEQGLPQRSTALLMSDSSTAHLSVMSRSENYSAESGCGVKSPVQCLAFRRGQVQKFEDASALDVCRYMRGRAGGECSAVCIPLTSIGQAVGIMHIVGPARHLPDEDEMLRATAIAAHAGMRLGVLRVMSESQLQARTDPLTGLLNRRSLENQAARVLVMPEPACIAFADIDHFKRLNDSYGHDTGDRALRLFARVMKEALRPGDLVGRFGGEEFVVVFPNTDEAGGLCGLERIRAALEGRIAVAGLPVFTASFGLASAFGPVDFSELVHIADMALLEAKRTGRNKVCIAGKGSDLPIHAVDLSVASRLKPEIALPNKPDGAILQEARVKSE</sequence>
<evidence type="ECO:0000256" key="5">
    <source>
        <dbReference type="ARBA" id="ARBA00022989"/>
    </source>
</evidence>
<dbReference type="SMART" id="SM00267">
    <property type="entry name" value="GGDEF"/>
    <property type="match status" value="1"/>
</dbReference>
<evidence type="ECO:0000313" key="12">
    <source>
        <dbReference type="Proteomes" id="UP000295794"/>
    </source>
</evidence>
<dbReference type="InterPro" id="IPR043128">
    <property type="entry name" value="Rev_trsase/Diguanyl_cyclase"/>
</dbReference>
<evidence type="ECO:0000256" key="6">
    <source>
        <dbReference type="ARBA" id="ARBA00023136"/>
    </source>
</evidence>
<feature type="transmembrane region" description="Helical" evidence="7">
    <location>
        <begin position="329"/>
        <end position="348"/>
    </location>
</feature>
<dbReference type="InterPro" id="IPR000160">
    <property type="entry name" value="GGDEF_dom"/>
</dbReference>
<dbReference type="NCBIfam" id="TIGR00254">
    <property type="entry name" value="GGDEF"/>
    <property type="match status" value="1"/>
</dbReference>
<dbReference type="Gene3D" id="3.30.70.270">
    <property type="match status" value="1"/>
</dbReference>
<dbReference type="PANTHER" id="PTHR45138">
    <property type="entry name" value="REGULATORY COMPONENTS OF SENSORY TRANSDUCTION SYSTEM"/>
    <property type="match status" value="1"/>
</dbReference>
<dbReference type="Pfam" id="PF02743">
    <property type="entry name" value="dCache_1"/>
    <property type="match status" value="1"/>
</dbReference>
<evidence type="ECO:0000313" key="10">
    <source>
        <dbReference type="EMBL" id="TCU81796.1"/>
    </source>
</evidence>
<keyword evidence="12" id="KW-1185">Reference proteome</keyword>
<dbReference type="GO" id="GO:1902201">
    <property type="term" value="P:negative regulation of bacterial-type flagellum-dependent cell motility"/>
    <property type="evidence" value="ECO:0007669"/>
    <property type="project" value="TreeGrafter"/>
</dbReference>
<dbReference type="CDD" id="cd01949">
    <property type="entry name" value="GGDEF"/>
    <property type="match status" value="1"/>
</dbReference>
<keyword evidence="6 7" id="KW-0472">Membrane</keyword>
<dbReference type="GO" id="GO:0043709">
    <property type="term" value="P:cell adhesion involved in single-species biofilm formation"/>
    <property type="evidence" value="ECO:0007669"/>
    <property type="project" value="TreeGrafter"/>
</dbReference>
<dbReference type="InterPro" id="IPR029787">
    <property type="entry name" value="Nucleotide_cyclase"/>
</dbReference>
<evidence type="ECO:0000256" key="7">
    <source>
        <dbReference type="SAM" id="Phobius"/>
    </source>
</evidence>
<dbReference type="AlphaFoldDB" id="A0A377QAF0"/>
<evidence type="ECO:0000256" key="2">
    <source>
        <dbReference type="ARBA" id="ARBA00012528"/>
    </source>
</evidence>
<keyword evidence="4 7" id="KW-0812">Transmembrane</keyword>
<evidence type="ECO:0000259" key="8">
    <source>
        <dbReference type="PROSITE" id="PS50887"/>
    </source>
</evidence>
<accession>A0A377QAF0</accession>
<dbReference type="GO" id="GO:0005886">
    <property type="term" value="C:plasma membrane"/>
    <property type="evidence" value="ECO:0007669"/>
    <property type="project" value="UniProtKB-SubCell"/>
</dbReference>
<name>A0A377QAF0_9NEIS</name>
<dbReference type="EMBL" id="UGHR01000001">
    <property type="protein sequence ID" value="STQ91903.1"/>
    <property type="molecule type" value="Genomic_DNA"/>
</dbReference>
<dbReference type="RefSeq" id="WP_115228098.1">
    <property type="nucleotide sequence ID" value="NZ_CAWOLO010000019.1"/>
</dbReference>
<feature type="transmembrane region" description="Helical" evidence="7">
    <location>
        <begin position="29"/>
        <end position="49"/>
    </location>
</feature>
<reference evidence="10 12" key="2">
    <citation type="submission" date="2019-03" db="EMBL/GenBank/DDBJ databases">
        <title>Genomic Encyclopedia of Type Strains, Phase IV (KMG-IV): sequencing the most valuable type-strain genomes for metagenomic binning, comparative biology and taxonomic classification.</title>
        <authorList>
            <person name="Goeker M."/>
        </authorList>
    </citation>
    <scope>NUCLEOTIDE SEQUENCE [LARGE SCALE GENOMIC DNA]</scope>
    <source>
        <strain evidence="10 12">DSM 3764</strain>
    </source>
</reference>
<dbReference type="EMBL" id="SMBT01000019">
    <property type="protein sequence ID" value="TCU81796.1"/>
    <property type="molecule type" value="Genomic_DNA"/>
</dbReference>
<evidence type="ECO:0000256" key="3">
    <source>
        <dbReference type="ARBA" id="ARBA00022475"/>
    </source>
</evidence>
<reference evidence="9 11" key="1">
    <citation type="submission" date="2018-06" db="EMBL/GenBank/DDBJ databases">
        <authorList>
            <consortium name="Pathogen Informatics"/>
            <person name="Doyle S."/>
        </authorList>
    </citation>
    <scope>NUCLEOTIDE SEQUENCE [LARGE SCALE GENOMIC DNA]</scope>
    <source>
        <strain evidence="9 11">NCTC11159</strain>
    </source>
</reference>
<dbReference type="PROSITE" id="PS50887">
    <property type="entry name" value="GGDEF"/>
    <property type="match status" value="1"/>
</dbReference>
<protein>
    <recommendedName>
        <fullName evidence="2">diguanylate cyclase</fullName>
        <ecNumber evidence="2">2.7.7.65</ecNumber>
    </recommendedName>
</protein>
<keyword evidence="9" id="KW-0548">Nucleotidyltransferase</keyword>
<dbReference type="SUPFAM" id="SSF55073">
    <property type="entry name" value="Nucleotide cyclase"/>
    <property type="match status" value="1"/>
</dbReference>
<dbReference type="FunFam" id="3.30.70.270:FF:000001">
    <property type="entry name" value="Diguanylate cyclase domain protein"/>
    <property type="match status" value="1"/>
</dbReference>
<dbReference type="GO" id="GO:0052621">
    <property type="term" value="F:diguanylate cyclase activity"/>
    <property type="evidence" value="ECO:0007669"/>
    <property type="project" value="UniProtKB-EC"/>
</dbReference>
<dbReference type="EC" id="2.7.7.65" evidence="2"/>
<gene>
    <name evidence="9" type="primary">ydaM_4</name>
    <name evidence="10" type="ORF">EV682_11953</name>
    <name evidence="9" type="ORF">NCTC11159_02986</name>
</gene>
<evidence type="ECO:0000313" key="9">
    <source>
        <dbReference type="EMBL" id="STQ91903.1"/>
    </source>
</evidence>
<dbReference type="Proteomes" id="UP000295794">
    <property type="component" value="Unassembled WGS sequence"/>
</dbReference>
<keyword evidence="5 7" id="KW-1133">Transmembrane helix</keyword>
<dbReference type="Proteomes" id="UP000255108">
    <property type="component" value="Unassembled WGS sequence"/>
</dbReference>
<keyword evidence="3" id="KW-1003">Cell membrane</keyword>
<dbReference type="Gene3D" id="3.30.450.20">
    <property type="entry name" value="PAS domain"/>
    <property type="match status" value="1"/>
</dbReference>
<evidence type="ECO:0000256" key="1">
    <source>
        <dbReference type="ARBA" id="ARBA00004651"/>
    </source>
</evidence>
<organism evidence="9 11">
    <name type="scientific">Iodobacter fluviatilis</name>
    <dbReference type="NCBI Taxonomy" id="537"/>
    <lineage>
        <taxon>Bacteria</taxon>
        <taxon>Pseudomonadati</taxon>
        <taxon>Pseudomonadota</taxon>
        <taxon>Betaproteobacteria</taxon>
        <taxon>Neisseriales</taxon>
        <taxon>Chitinibacteraceae</taxon>
        <taxon>Iodobacter</taxon>
    </lineage>
</organism>
<proteinExistence type="predicted"/>
<dbReference type="Pfam" id="PF00990">
    <property type="entry name" value="GGDEF"/>
    <property type="match status" value="1"/>
</dbReference>
<evidence type="ECO:0000256" key="4">
    <source>
        <dbReference type="ARBA" id="ARBA00022692"/>
    </source>
</evidence>
<dbReference type="PANTHER" id="PTHR45138:SF24">
    <property type="entry name" value="DIGUANYLATE CYCLASE DGCC-RELATED"/>
    <property type="match status" value="1"/>
</dbReference>
<feature type="domain" description="GGDEF" evidence="8">
    <location>
        <begin position="557"/>
        <end position="687"/>
    </location>
</feature>
<dbReference type="OrthoDB" id="9813903at2"/>
<keyword evidence="9" id="KW-0808">Transferase</keyword>
<dbReference type="InterPro" id="IPR033479">
    <property type="entry name" value="dCache_1"/>
</dbReference>
<dbReference type="SUPFAM" id="SSF55781">
    <property type="entry name" value="GAF domain-like"/>
    <property type="match status" value="1"/>
</dbReference>
<comment type="subcellular location">
    <subcellularLocation>
        <location evidence="1">Cell membrane</location>
        <topology evidence="1">Multi-pass membrane protein</topology>
    </subcellularLocation>
</comment>
<dbReference type="InterPro" id="IPR050469">
    <property type="entry name" value="Diguanylate_Cyclase"/>
</dbReference>
<evidence type="ECO:0000313" key="11">
    <source>
        <dbReference type="Proteomes" id="UP000255108"/>
    </source>
</evidence>